<accession>A0AAV0GB45</accession>
<dbReference type="EMBL" id="CAMAPF010001073">
    <property type="protein sequence ID" value="CAH9145016.1"/>
    <property type="molecule type" value="Genomic_DNA"/>
</dbReference>
<protein>
    <submittedName>
        <fullName evidence="2">Uncharacterized protein</fullName>
    </submittedName>
</protein>
<dbReference type="Proteomes" id="UP001152523">
    <property type="component" value="Unassembled WGS sequence"/>
</dbReference>
<feature type="compositionally biased region" description="Basic and acidic residues" evidence="1">
    <location>
        <begin position="276"/>
        <end position="292"/>
    </location>
</feature>
<feature type="non-terminal residue" evidence="2">
    <location>
        <position position="610"/>
    </location>
</feature>
<dbReference type="AlphaFoldDB" id="A0AAV0GB45"/>
<feature type="region of interest" description="Disordered" evidence="1">
    <location>
        <begin position="276"/>
        <end position="298"/>
    </location>
</feature>
<proteinExistence type="predicted"/>
<feature type="region of interest" description="Disordered" evidence="1">
    <location>
        <begin position="579"/>
        <end position="610"/>
    </location>
</feature>
<evidence type="ECO:0000313" key="2">
    <source>
        <dbReference type="EMBL" id="CAH9145016.1"/>
    </source>
</evidence>
<feature type="region of interest" description="Disordered" evidence="1">
    <location>
        <begin position="62"/>
        <end position="102"/>
    </location>
</feature>
<name>A0AAV0GB45_9ASTE</name>
<sequence>MEKVNKKNIARNIAKKRVSVECERKLTNYELQRKEQIQLNKERMRQLNIPIISESLSSLADINGSRKRKDKPRNDPNYDPNEEDNSLEVTERVSPVKKKKQKCIAPLSLHRVLRNKRPQGMSTNKPMDQNQPRKEVTTLFQDSLVNKVAHNDVIPRQSTENKKNKTSPRNAVINMAEFLRKRGEEAPRSNMQPEFEDHNRHLEKNGQGHIGIDAWTDEEIFEFYDDFGGTEGGDKDIEENICDVMIDEHVEDEENDEHVEDDENDDLSEQVELEHEVTGNEIQQKPHDSERTKKTRGPTMMHAVHMREQRVCIILNKFGQPIGPDDATLDEFSSFLGTIAHHYYFAPLVVGTWRRMPDKDSMWDYVLSKYDVALKGKKWVLSTIGSAWRVHKCRFKTRLCLQYKDNKSRWRNRPKDIPEKDFRMLLKLWNCKDYQQKCNRNKGNRALRKDNPTTGRKSYARVRAKLQTTLPNSVDIPLSTMYEATRKRTEGRQYKGSYEDTAAKIIEMKNYEEDNNEEGEAAVDGYDVVVSKEKSGGPIMCGRGVTKKDLANTKETVHQSHVMTSNDMETIMSTLRKEIEEKNEKKDAELEQMRKEREVEKQKMDLILAK</sequence>
<dbReference type="PANTHER" id="PTHR33144">
    <property type="entry name" value="OS10G0409366 PROTEIN-RELATED"/>
    <property type="match status" value="1"/>
</dbReference>
<reference evidence="2" key="1">
    <citation type="submission" date="2022-07" db="EMBL/GenBank/DDBJ databases">
        <authorList>
            <person name="Macas J."/>
            <person name="Novak P."/>
            <person name="Neumann P."/>
        </authorList>
    </citation>
    <scope>NUCLEOTIDE SEQUENCE</scope>
</reference>
<organism evidence="2 3">
    <name type="scientific">Cuscuta epithymum</name>
    <dbReference type="NCBI Taxonomy" id="186058"/>
    <lineage>
        <taxon>Eukaryota</taxon>
        <taxon>Viridiplantae</taxon>
        <taxon>Streptophyta</taxon>
        <taxon>Embryophyta</taxon>
        <taxon>Tracheophyta</taxon>
        <taxon>Spermatophyta</taxon>
        <taxon>Magnoliopsida</taxon>
        <taxon>eudicotyledons</taxon>
        <taxon>Gunneridae</taxon>
        <taxon>Pentapetalae</taxon>
        <taxon>asterids</taxon>
        <taxon>lamiids</taxon>
        <taxon>Solanales</taxon>
        <taxon>Convolvulaceae</taxon>
        <taxon>Cuscuteae</taxon>
        <taxon>Cuscuta</taxon>
        <taxon>Cuscuta subgen. Cuscuta</taxon>
    </lineage>
</organism>
<gene>
    <name evidence="2" type="ORF">CEPIT_LOCUS41889</name>
</gene>
<comment type="caution">
    <text evidence="2">The sequence shown here is derived from an EMBL/GenBank/DDBJ whole genome shotgun (WGS) entry which is preliminary data.</text>
</comment>
<keyword evidence="3" id="KW-1185">Reference proteome</keyword>
<dbReference type="PANTHER" id="PTHR33144:SF16">
    <property type="entry name" value="OS02G0129000 PROTEIN"/>
    <property type="match status" value="1"/>
</dbReference>
<feature type="compositionally biased region" description="Basic and acidic residues" evidence="1">
    <location>
        <begin position="579"/>
        <end position="604"/>
    </location>
</feature>
<evidence type="ECO:0000256" key="1">
    <source>
        <dbReference type="SAM" id="MobiDB-lite"/>
    </source>
</evidence>
<evidence type="ECO:0000313" key="3">
    <source>
        <dbReference type="Proteomes" id="UP001152523"/>
    </source>
</evidence>